<comment type="similarity">
    <text evidence="2 7">Belongs to the metallo-dependent hydrolases superfamily. DHOase family. Class I DHOase subfamily.</text>
</comment>
<feature type="binding site" evidence="7">
    <location>
        <position position="277"/>
    </location>
    <ligand>
        <name>substrate</name>
    </ligand>
</feature>
<proteinExistence type="inferred from homology"/>
<accession>A0A1I5SF08</accession>
<evidence type="ECO:0000256" key="2">
    <source>
        <dbReference type="ARBA" id="ARBA00010286"/>
    </source>
</evidence>
<feature type="domain" description="Amidohydrolase 3" evidence="8">
    <location>
        <begin position="339"/>
        <end position="420"/>
    </location>
</feature>
<comment type="catalytic activity">
    <reaction evidence="7">
        <text>(S)-dihydroorotate + H2O = N-carbamoyl-L-aspartate + H(+)</text>
        <dbReference type="Rhea" id="RHEA:24296"/>
        <dbReference type="ChEBI" id="CHEBI:15377"/>
        <dbReference type="ChEBI" id="CHEBI:15378"/>
        <dbReference type="ChEBI" id="CHEBI:30864"/>
        <dbReference type="ChEBI" id="CHEBI:32814"/>
        <dbReference type="EC" id="3.5.2.3"/>
    </reaction>
</comment>
<evidence type="ECO:0000313" key="11">
    <source>
        <dbReference type="Proteomes" id="UP000198577"/>
    </source>
</evidence>
<dbReference type="GO" id="GO:0006145">
    <property type="term" value="P:purine nucleobase catabolic process"/>
    <property type="evidence" value="ECO:0007669"/>
    <property type="project" value="TreeGrafter"/>
</dbReference>
<reference evidence="10 11" key="1">
    <citation type="submission" date="2016-10" db="EMBL/GenBank/DDBJ databases">
        <authorList>
            <person name="de Groot N.N."/>
        </authorList>
    </citation>
    <scope>NUCLEOTIDE SEQUENCE [LARGE SCALE GENOMIC DNA]</scope>
    <source>
        <strain evidence="10 11">DSM 20678</strain>
    </source>
</reference>
<dbReference type="SUPFAM" id="SSF51338">
    <property type="entry name" value="Composite domain of metallo-dependent hydrolases"/>
    <property type="match status" value="1"/>
</dbReference>
<dbReference type="EC" id="3.5.2.3" evidence="7"/>
<gene>
    <name evidence="7" type="primary">pyrC</name>
    <name evidence="10" type="ORF">SAMN05444406_10296</name>
</gene>
<dbReference type="PANTHER" id="PTHR43668">
    <property type="entry name" value="ALLANTOINASE"/>
    <property type="match status" value="1"/>
</dbReference>
<dbReference type="NCBIfam" id="TIGR00857">
    <property type="entry name" value="pyrC_multi"/>
    <property type="match status" value="1"/>
</dbReference>
<feature type="binding site" evidence="7">
    <location>
        <position position="59"/>
    </location>
    <ligand>
        <name>Zn(2+)</name>
        <dbReference type="ChEBI" id="CHEBI:29105"/>
        <label>1</label>
    </ligand>
</feature>
<dbReference type="Gene3D" id="2.30.40.10">
    <property type="entry name" value="Urease, subunit C, domain 1"/>
    <property type="match status" value="1"/>
</dbReference>
<evidence type="ECO:0000256" key="7">
    <source>
        <dbReference type="HAMAP-Rule" id="MF_00220"/>
    </source>
</evidence>
<keyword evidence="11" id="KW-1185">Reference proteome</keyword>
<dbReference type="STRING" id="937334.SAMN05444406_10296"/>
<dbReference type="InterPro" id="IPR032466">
    <property type="entry name" value="Metal_Hydrolase"/>
</dbReference>
<dbReference type="SUPFAM" id="SSF51556">
    <property type="entry name" value="Metallo-dependent hydrolases"/>
    <property type="match status" value="1"/>
</dbReference>
<feature type="binding site" evidence="7">
    <location>
        <begin position="61"/>
        <end position="63"/>
    </location>
    <ligand>
        <name>substrate</name>
    </ligand>
</feature>
<comment type="cofactor">
    <cofactor evidence="7">
        <name>Zn(2+)</name>
        <dbReference type="ChEBI" id="CHEBI:29105"/>
    </cofactor>
    <text evidence="7">Binds 2 Zn(2+) ions per subunit.</text>
</comment>
<protein>
    <recommendedName>
        <fullName evidence="7">Dihydroorotase</fullName>
        <shortName evidence="7">DHOase</shortName>
        <ecNumber evidence="7">3.5.2.3</ecNumber>
    </recommendedName>
</protein>
<dbReference type="CDD" id="cd01317">
    <property type="entry name" value="DHOase_IIa"/>
    <property type="match status" value="1"/>
</dbReference>
<comment type="caution">
    <text evidence="7">Lacks conserved residue(s) required for the propagation of feature annotation.</text>
</comment>
<name>A0A1I5SF08_9FIRM</name>
<feature type="binding site" evidence="7">
    <location>
        <position position="151"/>
    </location>
    <ligand>
        <name>Zn(2+)</name>
        <dbReference type="ChEBI" id="CHEBI:29105"/>
        <label>2</label>
    </ligand>
</feature>
<feature type="active site" evidence="7">
    <location>
        <position position="304"/>
    </location>
</feature>
<sequence>MLCVKNGMVVDGISAVPYKADILIDKGKVIDIGNGIENTADEVIDATGKWVLPGLVDAHCHLREPGFEYKEDISSGTRSAAAGGFTSVACMPNTNPVIDSAAMVNYIKSMATAKGVVKVYPIAAVTKGQKGEELTEMGELKEAGAIALSDDGRPIMNSQLMRLALQYAKGLSMLIISHCEDLSLVGDGVMNEGYMSTVLGLKGITRAAEEVMVARDIILAETLDAPIHIAHVSTRGSVELIRQAKRRGVKVTCETAPHYFSATDAWVDGYDANTKVNPPLRTDDDVEAIKQGLKDGTIDIIATDHAPHHRDDKEVEYSLAASGISGFETAFSLAYTNLVATGILSMVELVQKMSKGPADILNIDGGTIQVGNPADIIVVDLDREYTVDVSKFYSKGKNSPFHGHTLKGKVIHTIVDGRIVMKDERVIV</sequence>
<dbReference type="AlphaFoldDB" id="A0A1I5SF08"/>
<feature type="binding site" evidence="7">
    <location>
        <position position="308"/>
    </location>
    <ligand>
        <name>substrate</name>
    </ligand>
</feature>
<evidence type="ECO:0000259" key="8">
    <source>
        <dbReference type="Pfam" id="PF07969"/>
    </source>
</evidence>
<evidence type="ECO:0000313" key="10">
    <source>
        <dbReference type="EMBL" id="SFP68926.1"/>
    </source>
</evidence>
<evidence type="ECO:0000256" key="6">
    <source>
        <dbReference type="ARBA" id="ARBA00022975"/>
    </source>
</evidence>
<evidence type="ECO:0000256" key="1">
    <source>
        <dbReference type="ARBA" id="ARBA00002368"/>
    </source>
</evidence>
<dbReference type="InterPro" id="IPR050138">
    <property type="entry name" value="DHOase/Allantoinase_Hydrolase"/>
</dbReference>
<keyword evidence="4 7" id="KW-0378">Hydrolase</keyword>
<feature type="binding site" evidence="7">
    <location>
        <position position="93"/>
    </location>
    <ligand>
        <name>substrate</name>
    </ligand>
</feature>
<dbReference type="GO" id="GO:0004151">
    <property type="term" value="F:dihydroorotase activity"/>
    <property type="evidence" value="ECO:0007669"/>
    <property type="project" value="UniProtKB-UniRule"/>
</dbReference>
<dbReference type="UniPathway" id="UPA00070">
    <property type="reaction ID" value="UER00117"/>
</dbReference>
<dbReference type="InterPro" id="IPR002195">
    <property type="entry name" value="Dihydroorotase_CS"/>
</dbReference>
<feature type="binding site" evidence="7">
    <location>
        <position position="231"/>
    </location>
    <ligand>
        <name>Zn(2+)</name>
        <dbReference type="ChEBI" id="CHEBI:29105"/>
        <label>2</label>
    </ligand>
</feature>
<dbReference type="InterPro" id="IPR013108">
    <property type="entry name" value="Amidohydro_3"/>
</dbReference>
<keyword evidence="3 7" id="KW-0479">Metal-binding</keyword>
<dbReference type="InterPro" id="IPR024403">
    <property type="entry name" value="DHOase_cat"/>
</dbReference>
<dbReference type="GO" id="GO:0044205">
    <property type="term" value="P:'de novo' UMP biosynthetic process"/>
    <property type="evidence" value="ECO:0007669"/>
    <property type="project" value="UniProtKB-UniRule"/>
</dbReference>
<evidence type="ECO:0000259" key="9">
    <source>
        <dbReference type="Pfam" id="PF12890"/>
    </source>
</evidence>
<dbReference type="GO" id="GO:0008270">
    <property type="term" value="F:zinc ion binding"/>
    <property type="evidence" value="ECO:0007669"/>
    <property type="project" value="UniProtKB-UniRule"/>
</dbReference>
<dbReference type="GO" id="GO:0004038">
    <property type="term" value="F:allantoinase activity"/>
    <property type="evidence" value="ECO:0007669"/>
    <property type="project" value="TreeGrafter"/>
</dbReference>
<evidence type="ECO:0000256" key="3">
    <source>
        <dbReference type="ARBA" id="ARBA00022723"/>
    </source>
</evidence>
<feature type="binding site" evidence="7">
    <location>
        <position position="151"/>
    </location>
    <ligand>
        <name>Zn(2+)</name>
        <dbReference type="ChEBI" id="CHEBI:29105"/>
        <label>1</label>
    </ligand>
</feature>
<dbReference type="Proteomes" id="UP000198577">
    <property type="component" value="Unassembled WGS sequence"/>
</dbReference>
<dbReference type="PROSITE" id="PS00483">
    <property type="entry name" value="DIHYDROOROTASE_2"/>
    <property type="match status" value="1"/>
</dbReference>
<dbReference type="PANTHER" id="PTHR43668:SF2">
    <property type="entry name" value="ALLANTOINASE"/>
    <property type="match status" value="1"/>
</dbReference>
<comment type="pathway">
    <text evidence="7">Pyrimidine metabolism; UMP biosynthesis via de novo pathway; (S)-dihydroorotate from bicarbonate: step 3/3.</text>
</comment>
<dbReference type="EMBL" id="FOXR01000002">
    <property type="protein sequence ID" value="SFP68926.1"/>
    <property type="molecule type" value="Genomic_DNA"/>
</dbReference>
<dbReference type="InterPro" id="IPR004722">
    <property type="entry name" value="DHOase"/>
</dbReference>
<dbReference type="Pfam" id="PF07969">
    <property type="entry name" value="Amidohydro_3"/>
    <property type="match status" value="1"/>
</dbReference>
<feature type="binding site" evidence="7">
    <location>
        <position position="178"/>
    </location>
    <ligand>
        <name>Zn(2+)</name>
        <dbReference type="ChEBI" id="CHEBI:29105"/>
        <label>2</label>
    </ligand>
</feature>
<dbReference type="Pfam" id="PF12890">
    <property type="entry name" value="DHOase"/>
    <property type="match status" value="1"/>
</dbReference>
<feature type="binding site" evidence="7">
    <location>
        <position position="61"/>
    </location>
    <ligand>
        <name>Zn(2+)</name>
        <dbReference type="ChEBI" id="CHEBI:29105"/>
        <label>1</label>
    </ligand>
</feature>
<organism evidence="10 11">
    <name type="scientific">Caldicoprobacter faecalis</name>
    <dbReference type="NCBI Taxonomy" id="937334"/>
    <lineage>
        <taxon>Bacteria</taxon>
        <taxon>Bacillati</taxon>
        <taxon>Bacillota</taxon>
        <taxon>Clostridia</taxon>
        <taxon>Caldicoprobacterales</taxon>
        <taxon>Caldicoprobacteraceae</taxon>
        <taxon>Caldicoprobacter</taxon>
    </lineage>
</organism>
<keyword evidence="5 7" id="KW-0862">Zinc</keyword>
<evidence type="ECO:0000256" key="4">
    <source>
        <dbReference type="ARBA" id="ARBA00022801"/>
    </source>
</evidence>
<comment type="function">
    <text evidence="1 7">Catalyzes the reversible cyclization of carbamoyl aspartate to dihydroorotate.</text>
</comment>
<dbReference type="InterPro" id="IPR011059">
    <property type="entry name" value="Metal-dep_hydrolase_composite"/>
</dbReference>
<dbReference type="GO" id="GO:0005737">
    <property type="term" value="C:cytoplasm"/>
    <property type="evidence" value="ECO:0007669"/>
    <property type="project" value="TreeGrafter"/>
</dbReference>
<keyword evidence="6 7" id="KW-0665">Pyrimidine biosynthesis</keyword>
<feature type="domain" description="Dihydroorotase catalytic" evidence="9">
    <location>
        <begin position="48"/>
        <end position="235"/>
    </location>
</feature>
<evidence type="ECO:0000256" key="5">
    <source>
        <dbReference type="ARBA" id="ARBA00022833"/>
    </source>
</evidence>
<dbReference type="HAMAP" id="MF_00220_B">
    <property type="entry name" value="PyrC_classI_B"/>
    <property type="match status" value="1"/>
</dbReference>
<dbReference type="Gene3D" id="3.20.20.140">
    <property type="entry name" value="Metal-dependent hydrolases"/>
    <property type="match status" value="1"/>
</dbReference>
<feature type="binding site" evidence="7">
    <location>
        <position position="304"/>
    </location>
    <ligand>
        <name>Zn(2+)</name>
        <dbReference type="ChEBI" id="CHEBI:29105"/>
        <label>1</label>
    </ligand>
</feature>